<keyword evidence="7 11" id="KW-0547">Nucleotide-binding</keyword>
<dbReference type="GO" id="GO:0004515">
    <property type="term" value="F:nicotinate-nucleotide adenylyltransferase activity"/>
    <property type="evidence" value="ECO:0007669"/>
    <property type="project" value="UniProtKB-UniRule"/>
</dbReference>
<proteinExistence type="inferred from homology"/>
<dbReference type="AlphaFoldDB" id="A0A9X2WHL3"/>
<dbReference type="NCBIfam" id="NF000839">
    <property type="entry name" value="PRK00071.1-1"/>
    <property type="match status" value="1"/>
</dbReference>
<dbReference type="Gene3D" id="3.40.50.620">
    <property type="entry name" value="HUPs"/>
    <property type="match status" value="1"/>
</dbReference>
<comment type="caution">
    <text evidence="14">The sequence shown here is derived from an EMBL/GenBank/DDBJ whole genome shotgun (WGS) entry which is preliminary data.</text>
</comment>
<gene>
    <name evidence="11 14" type="primary">nadD</name>
    <name evidence="14" type="ORF">NYR02_15985</name>
</gene>
<comment type="pathway">
    <text evidence="2 11">Cofactor biosynthesis; NAD(+) biosynthesis; deamido-NAD(+) from nicotinate D-ribonucleotide: step 1/1.</text>
</comment>
<dbReference type="EMBL" id="JAOANI010000028">
    <property type="protein sequence ID" value="MCT7360523.1"/>
    <property type="molecule type" value="Genomic_DNA"/>
</dbReference>
<keyword evidence="5 11" id="KW-0808">Transferase</keyword>
<evidence type="ECO:0000256" key="10">
    <source>
        <dbReference type="ARBA" id="ARBA00048721"/>
    </source>
</evidence>
<dbReference type="PANTHER" id="PTHR39321:SF3">
    <property type="entry name" value="PHOSPHOPANTETHEINE ADENYLYLTRANSFERASE"/>
    <property type="match status" value="1"/>
</dbReference>
<name>A0A9X2WHL3_9GAMM</name>
<evidence type="ECO:0000256" key="12">
    <source>
        <dbReference type="SAM" id="MobiDB-lite"/>
    </source>
</evidence>
<dbReference type="Pfam" id="PF01467">
    <property type="entry name" value="CTP_transf_like"/>
    <property type="match status" value="1"/>
</dbReference>
<keyword evidence="8 11" id="KW-0067">ATP-binding</keyword>
<dbReference type="PANTHER" id="PTHR39321">
    <property type="entry name" value="NICOTINATE-NUCLEOTIDE ADENYLYLTRANSFERASE-RELATED"/>
    <property type="match status" value="1"/>
</dbReference>
<evidence type="ECO:0000256" key="9">
    <source>
        <dbReference type="ARBA" id="ARBA00023027"/>
    </source>
</evidence>
<dbReference type="GO" id="GO:0005524">
    <property type="term" value="F:ATP binding"/>
    <property type="evidence" value="ECO:0007669"/>
    <property type="project" value="UniProtKB-KW"/>
</dbReference>
<dbReference type="InterPro" id="IPR004821">
    <property type="entry name" value="Cyt_trans-like"/>
</dbReference>
<evidence type="ECO:0000256" key="3">
    <source>
        <dbReference type="ARBA" id="ARBA00009014"/>
    </source>
</evidence>
<dbReference type="EC" id="2.7.7.18" evidence="11"/>
<dbReference type="NCBIfam" id="TIGR00125">
    <property type="entry name" value="cyt_tran_rel"/>
    <property type="match status" value="1"/>
</dbReference>
<dbReference type="GO" id="GO:0009435">
    <property type="term" value="P:NAD+ biosynthetic process"/>
    <property type="evidence" value="ECO:0007669"/>
    <property type="project" value="UniProtKB-UniRule"/>
</dbReference>
<organism evidence="14 15">
    <name type="scientific">Thalassolituus pacificus</name>
    <dbReference type="NCBI Taxonomy" id="2975440"/>
    <lineage>
        <taxon>Bacteria</taxon>
        <taxon>Pseudomonadati</taxon>
        <taxon>Pseudomonadota</taxon>
        <taxon>Gammaproteobacteria</taxon>
        <taxon>Oceanospirillales</taxon>
        <taxon>Oceanospirillaceae</taxon>
        <taxon>Thalassolituus</taxon>
    </lineage>
</organism>
<dbReference type="InterPro" id="IPR005248">
    <property type="entry name" value="NadD/NMNAT"/>
</dbReference>
<evidence type="ECO:0000256" key="5">
    <source>
        <dbReference type="ARBA" id="ARBA00022679"/>
    </source>
</evidence>
<evidence type="ECO:0000313" key="15">
    <source>
        <dbReference type="Proteomes" id="UP001147830"/>
    </source>
</evidence>
<evidence type="ECO:0000256" key="4">
    <source>
        <dbReference type="ARBA" id="ARBA00022642"/>
    </source>
</evidence>
<reference evidence="14" key="1">
    <citation type="journal article" date="2022" name="Front. Microbiol.">
        <title>Genome-based taxonomic rearrangement of Oceanobacter-related bacteria including the description of Thalassolituus hydrocarbonoclasticus sp. nov. and Thalassolituus pacificus sp. nov. and emended description of the genus Thalassolituus.</title>
        <authorList>
            <person name="Dong C."/>
            <person name="Wei L."/>
            <person name="Wang J."/>
            <person name="Lai Q."/>
            <person name="Huang Z."/>
            <person name="Shao Z."/>
        </authorList>
    </citation>
    <scope>NUCLEOTIDE SEQUENCE</scope>
    <source>
        <strain evidence="14">59MF3M-4</strain>
    </source>
</reference>
<dbReference type="Proteomes" id="UP001147830">
    <property type="component" value="Unassembled WGS sequence"/>
</dbReference>
<comment type="function">
    <text evidence="1 11">Catalyzes the reversible adenylation of nicotinate mononucleotide (NaMN) to nicotinic acid adenine dinucleotide (NaAD).</text>
</comment>
<evidence type="ECO:0000256" key="7">
    <source>
        <dbReference type="ARBA" id="ARBA00022741"/>
    </source>
</evidence>
<evidence type="ECO:0000256" key="11">
    <source>
        <dbReference type="HAMAP-Rule" id="MF_00244"/>
    </source>
</evidence>
<evidence type="ECO:0000256" key="1">
    <source>
        <dbReference type="ARBA" id="ARBA00002324"/>
    </source>
</evidence>
<dbReference type="SUPFAM" id="SSF52374">
    <property type="entry name" value="Nucleotidylyl transferase"/>
    <property type="match status" value="1"/>
</dbReference>
<evidence type="ECO:0000256" key="2">
    <source>
        <dbReference type="ARBA" id="ARBA00005019"/>
    </source>
</evidence>
<reference evidence="14" key="2">
    <citation type="submission" date="2022-08" db="EMBL/GenBank/DDBJ databases">
        <authorList>
            <person name="Dong C."/>
        </authorList>
    </citation>
    <scope>NUCLEOTIDE SEQUENCE</scope>
    <source>
        <strain evidence="14">59MF3M-4</strain>
    </source>
</reference>
<feature type="compositionally biased region" description="Polar residues" evidence="12">
    <location>
        <begin position="1"/>
        <end position="20"/>
    </location>
</feature>
<evidence type="ECO:0000256" key="6">
    <source>
        <dbReference type="ARBA" id="ARBA00022695"/>
    </source>
</evidence>
<feature type="region of interest" description="Disordered" evidence="12">
    <location>
        <begin position="1"/>
        <end position="22"/>
    </location>
</feature>
<dbReference type="NCBIfam" id="TIGR00482">
    <property type="entry name" value="nicotinate (nicotinamide) nucleotide adenylyltransferase"/>
    <property type="match status" value="1"/>
</dbReference>
<dbReference type="CDD" id="cd02165">
    <property type="entry name" value="NMNAT"/>
    <property type="match status" value="1"/>
</dbReference>
<dbReference type="RefSeq" id="WP_260977355.1">
    <property type="nucleotide sequence ID" value="NZ_JAOANI010000028.1"/>
</dbReference>
<evidence type="ECO:0000256" key="8">
    <source>
        <dbReference type="ARBA" id="ARBA00022840"/>
    </source>
</evidence>
<keyword evidence="6 11" id="KW-0548">Nucleotidyltransferase</keyword>
<comment type="similarity">
    <text evidence="3 11">Belongs to the NadD family.</text>
</comment>
<evidence type="ECO:0000259" key="13">
    <source>
        <dbReference type="Pfam" id="PF01467"/>
    </source>
</evidence>
<sequence>MAKSVNNPPTPQPTAGQPSGSRAKRWALLGGTFDPVHIGHLRIAVQLRDLGFEKVLLIPNRIPPHRPQPQASAEQRLSMLLLACRQLEGIEPSSIELERDDLSYSAITVAALRAAYPDVAFTWVMGQDAWQGFEHWHQPQSLLDEANLLVISRPGLRNVSHWQEQQLEQRECSLTDLLAAEAGHICLHHWPELDISASDLRRAIKQGDNVTFLTPDAVLDYITQQLLYR</sequence>
<evidence type="ECO:0000313" key="14">
    <source>
        <dbReference type="EMBL" id="MCT7360523.1"/>
    </source>
</evidence>
<accession>A0A9X2WHL3</accession>
<feature type="domain" description="Cytidyltransferase-like" evidence="13">
    <location>
        <begin position="28"/>
        <end position="202"/>
    </location>
</feature>
<comment type="catalytic activity">
    <reaction evidence="10 11">
        <text>nicotinate beta-D-ribonucleotide + ATP + H(+) = deamido-NAD(+) + diphosphate</text>
        <dbReference type="Rhea" id="RHEA:22860"/>
        <dbReference type="ChEBI" id="CHEBI:15378"/>
        <dbReference type="ChEBI" id="CHEBI:30616"/>
        <dbReference type="ChEBI" id="CHEBI:33019"/>
        <dbReference type="ChEBI" id="CHEBI:57502"/>
        <dbReference type="ChEBI" id="CHEBI:58437"/>
        <dbReference type="EC" id="2.7.7.18"/>
    </reaction>
</comment>
<keyword evidence="15" id="KW-1185">Reference proteome</keyword>
<dbReference type="HAMAP" id="MF_00244">
    <property type="entry name" value="NaMN_adenylyltr"/>
    <property type="match status" value="1"/>
</dbReference>
<keyword evidence="4 11" id="KW-0662">Pyridine nucleotide biosynthesis</keyword>
<keyword evidence="9 11" id="KW-0520">NAD</keyword>
<dbReference type="InterPro" id="IPR014729">
    <property type="entry name" value="Rossmann-like_a/b/a_fold"/>
</dbReference>
<protein>
    <recommendedName>
        <fullName evidence="11">Probable nicotinate-nucleotide adenylyltransferase</fullName>
        <ecNumber evidence="11">2.7.7.18</ecNumber>
    </recommendedName>
    <alternativeName>
        <fullName evidence="11">Deamido-NAD(+) diphosphorylase</fullName>
    </alternativeName>
    <alternativeName>
        <fullName evidence="11">Deamido-NAD(+) pyrophosphorylase</fullName>
    </alternativeName>
    <alternativeName>
        <fullName evidence="11">Nicotinate mononucleotide adenylyltransferase</fullName>
        <shortName evidence="11">NaMN adenylyltransferase</shortName>
    </alternativeName>
</protein>